<dbReference type="Gene3D" id="1.10.10.10">
    <property type="entry name" value="Winged helix-like DNA-binding domain superfamily/Winged helix DNA-binding domain"/>
    <property type="match status" value="1"/>
</dbReference>
<reference evidence="7 8" key="1">
    <citation type="submission" date="2019-07" db="EMBL/GenBank/DDBJ databases">
        <title>Serratia strains were isolated from fresh produce.</title>
        <authorList>
            <person name="Cho G.-S."/>
            <person name="Stein M."/>
            <person name="Lee W."/>
            <person name="Suh S.H."/>
            <person name="Franz C.M.A.P."/>
        </authorList>
    </citation>
    <scope>NUCLEOTIDE SEQUENCE [LARGE SCALE GENOMIC DNA]</scope>
    <source>
        <strain evidence="7 8">S16</strain>
    </source>
</reference>
<keyword evidence="4" id="KW-0238">DNA-binding</keyword>
<dbReference type="SUPFAM" id="SSF53850">
    <property type="entry name" value="Periplasmic binding protein-like II"/>
    <property type="match status" value="1"/>
</dbReference>
<dbReference type="GO" id="GO:0006351">
    <property type="term" value="P:DNA-templated transcription"/>
    <property type="evidence" value="ECO:0007669"/>
    <property type="project" value="TreeGrafter"/>
</dbReference>
<evidence type="ECO:0000256" key="4">
    <source>
        <dbReference type="ARBA" id="ARBA00023125"/>
    </source>
</evidence>
<dbReference type="CDD" id="cd08472">
    <property type="entry name" value="PBP2_CrgA_like_3"/>
    <property type="match status" value="1"/>
</dbReference>
<dbReference type="RefSeq" id="WP_048795587.1">
    <property type="nucleotide sequence ID" value="NZ_JAMQIW010000047.1"/>
</dbReference>
<dbReference type="InterPro" id="IPR036390">
    <property type="entry name" value="WH_DNA-bd_sf"/>
</dbReference>
<dbReference type="GO" id="GO:0003700">
    <property type="term" value="F:DNA-binding transcription factor activity"/>
    <property type="evidence" value="ECO:0007669"/>
    <property type="project" value="InterPro"/>
</dbReference>
<dbReference type="InterPro" id="IPR036388">
    <property type="entry name" value="WH-like_DNA-bd_sf"/>
</dbReference>
<dbReference type="FunFam" id="1.10.10.10:FF:000001">
    <property type="entry name" value="LysR family transcriptional regulator"/>
    <property type="match status" value="1"/>
</dbReference>
<dbReference type="PANTHER" id="PTHR30537:SF72">
    <property type="entry name" value="LYSR FAMILY TRANSCRIPTIONAL REGULATOR"/>
    <property type="match status" value="1"/>
</dbReference>
<dbReference type="PANTHER" id="PTHR30537">
    <property type="entry name" value="HTH-TYPE TRANSCRIPTIONAL REGULATOR"/>
    <property type="match status" value="1"/>
</dbReference>
<comment type="caution">
    <text evidence="7">The sequence shown here is derived from an EMBL/GenBank/DDBJ whole genome shotgun (WGS) entry which is preliminary data.</text>
</comment>
<dbReference type="AlphaFoldDB" id="A0A5C7CN44"/>
<evidence type="ECO:0000256" key="5">
    <source>
        <dbReference type="ARBA" id="ARBA00023163"/>
    </source>
</evidence>
<dbReference type="EMBL" id="VOUQ01000002">
    <property type="protein sequence ID" value="TXE36896.1"/>
    <property type="molecule type" value="Genomic_DNA"/>
</dbReference>
<feature type="domain" description="HTH lysR-type" evidence="6">
    <location>
        <begin position="1"/>
        <end position="59"/>
    </location>
</feature>
<name>A0A5C7CN44_SERMA</name>
<dbReference type="InterPro" id="IPR000847">
    <property type="entry name" value="LysR_HTH_N"/>
</dbReference>
<evidence type="ECO:0000313" key="8">
    <source>
        <dbReference type="Proteomes" id="UP000321126"/>
    </source>
</evidence>
<organism evidence="7 8">
    <name type="scientific">Serratia marcescens</name>
    <dbReference type="NCBI Taxonomy" id="615"/>
    <lineage>
        <taxon>Bacteria</taxon>
        <taxon>Pseudomonadati</taxon>
        <taxon>Pseudomonadota</taxon>
        <taxon>Gammaproteobacteria</taxon>
        <taxon>Enterobacterales</taxon>
        <taxon>Yersiniaceae</taxon>
        <taxon>Serratia</taxon>
    </lineage>
</organism>
<protein>
    <submittedName>
        <fullName evidence="7">LysR family transcriptional regulator</fullName>
    </submittedName>
</protein>
<gene>
    <name evidence="7" type="ORF">FOT62_07965</name>
</gene>
<evidence type="ECO:0000256" key="2">
    <source>
        <dbReference type="ARBA" id="ARBA00022491"/>
    </source>
</evidence>
<keyword evidence="2" id="KW-0678">Repressor</keyword>
<dbReference type="InterPro" id="IPR005119">
    <property type="entry name" value="LysR_subst-bd"/>
</dbReference>
<dbReference type="SUPFAM" id="SSF46785">
    <property type="entry name" value="Winged helix' DNA-binding domain"/>
    <property type="match status" value="1"/>
</dbReference>
<evidence type="ECO:0000256" key="1">
    <source>
        <dbReference type="ARBA" id="ARBA00009437"/>
    </source>
</evidence>
<evidence type="ECO:0000313" key="7">
    <source>
        <dbReference type="EMBL" id="TXE36896.1"/>
    </source>
</evidence>
<dbReference type="GO" id="GO:0043565">
    <property type="term" value="F:sequence-specific DNA binding"/>
    <property type="evidence" value="ECO:0007669"/>
    <property type="project" value="TreeGrafter"/>
</dbReference>
<evidence type="ECO:0000256" key="3">
    <source>
        <dbReference type="ARBA" id="ARBA00023015"/>
    </source>
</evidence>
<comment type="similarity">
    <text evidence="1">Belongs to the LysR transcriptional regulatory family.</text>
</comment>
<dbReference type="Gene3D" id="3.40.190.290">
    <property type="match status" value="1"/>
</dbReference>
<dbReference type="InterPro" id="IPR058163">
    <property type="entry name" value="LysR-type_TF_proteobact-type"/>
</dbReference>
<sequence length="313" mass="35438">MNTLENLRIFLRVAQTCSFTKTADDLGVNKSRISIVIRQLEDVLGVRLLHRTTRAVHLTEDGLAFYERAVEILSSVDDLQTMFVERTELKGKLRVDMPTDIANSIIIPKLPDFFSRYPGITLELSCTDRRVDLVQEGFDCVVRAGAVYDKNLVAKLIGEMPVFNLASPDYLARKGTPYSIDDLLKYQHVAVHYTPNIGSKPMGWDYLKNGKYEYLNLPGSLKLNNAQSFIAAGLAGIGLIQSPMLGLHNHVERGELLQILPDCEPEPMKFWFVVAHRHNLSRKVNVFMEWITEQLAPWLTKKGAVRDNTPINR</sequence>
<keyword evidence="5" id="KW-0804">Transcription</keyword>
<dbReference type="PROSITE" id="PS50931">
    <property type="entry name" value="HTH_LYSR"/>
    <property type="match status" value="1"/>
</dbReference>
<dbReference type="Proteomes" id="UP000321126">
    <property type="component" value="Unassembled WGS sequence"/>
</dbReference>
<dbReference type="Pfam" id="PF03466">
    <property type="entry name" value="LysR_substrate"/>
    <property type="match status" value="1"/>
</dbReference>
<keyword evidence="3" id="KW-0805">Transcription regulation</keyword>
<proteinExistence type="inferred from homology"/>
<accession>A0A5C7CN44</accession>
<dbReference type="Pfam" id="PF00126">
    <property type="entry name" value="HTH_1"/>
    <property type="match status" value="1"/>
</dbReference>
<evidence type="ECO:0000259" key="6">
    <source>
        <dbReference type="PROSITE" id="PS50931"/>
    </source>
</evidence>